<dbReference type="STRING" id="1529.SAMN04487885_11119"/>
<sequence length="275" mass="32275">MRKNKSIILLMIFILALTFSGCSKIDNLKIKMGLKNNDFEYISENKIEKIVIQSTRDEGFRCVVTDKKTINNIHDILSSAKAVEGKTDLDSDYIFEIYEWGKEPHRFNYVVGVQDKKMGNFYNDNESYVVSKRIDNDIIRNLSVLRKPRDFSVLYYRMIMQFLDENKYLFENSSNIGINIKDDIEVAKYILSIDVENFKDDLKAEFPNAELVKDNKEEFDTVVNIKTYGYKEKVYKCIITVKYKGSNKESKFYALCQVEDNSWNIQISDKKQDDF</sequence>
<dbReference type="Proteomes" id="UP000246114">
    <property type="component" value="Unassembled WGS sequence"/>
</dbReference>
<dbReference type="Proteomes" id="UP000182135">
    <property type="component" value="Unassembled WGS sequence"/>
</dbReference>
<dbReference type="EMBL" id="QAMZ01000025">
    <property type="protein sequence ID" value="PWL54252.1"/>
    <property type="molecule type" value="Genomic_DNA"/>
</dbReference>
<dbReference type="RefSeq" id="WP_027638494.1">
    <property type="nucleotide sequence ID" value="NZ_BAAACD010000044.1"/>
</dbReference>
<evidence type="ECO:0000259" key="1">
    <source>
        <dbReference type="Pfam" id="PF26353"/>
    </source>
</evidence>
<name>A0A1I2LPV3_9CLOT</name>
<evidence type="ECO:0000313" key="4">
    <source>
        <dbReference type="Proteomes" id="UP000182135"/>
    </source>
</evidence>
<evidence type="ECO:0000313" key="2">
    <source>
        <dbReference type="EMBL" id="PWL54252.1"/>
    </source>
</evidence>
<dbReference type="Pfam" id="PF26353">
    <property type="entry name" value="YhfM"/>
    <property type="match status" value="1"/>
</dbReference>
<protein>
    <recommendedName>
        <fullName evidence="1">YhfM-like domain-containing protein</fullName>
    </recommendedName>
</protein>
<dbReference type="AlphaFoldDB" id="A0A1I2LPV3"/>
<dbReference type="OrthoDB" id="1931871at2"/>
<dbReference type="InterPro" id="IPR058780">
    <property type="entry name" value="YhfM-like_dom"/>
</dbReference>
<reference evidence="3 4" key="1">
    <citation type="submission" date="2016-10" db="EMBL/GenBank/DDBJ databases">
        <authorList>
            <person name="de Groot N.N."/>
        </authorList>
    </citation>
    <scope>NUCLEOTIDE SEQUENCE [LARGE SCALE GENOMIC DNA]</scope>
    <source>
        <strain evidence="3 4">NLAE-zl-G419</strain>
    </source>
</reference>
<evidence type="ECO:0000313" key="5">
    <source>
        <dbReference type="Proteomes" id="UP000246114"/>
    </source>
</evidence>
<dbReference type="eggNOG" id="ENOG5030364">
    <property type="taxonomic scope" value="Bacteria"/>
</dbReference>
<evidence type="ECO:0000313" key="3">
    <source>
        <dbReference type="EMBL" id="SFF80608.1"/>
    </source>
</evidence>
<reference evidence="2 5" key="2">
    <citation type="submission" date="2018-03" db="EMBL/GenBank/DDBJ databases">
        <title>The uncultured portion of the human microbiome is neutrally assembled.</title>
        <authorList>
            <person name="Jeraldo P."/>
            <person name="Boardman L."/>
            <person name="White B.A."/>
            <person name="Nelson H."/>
            <person name="Goldenfeld N."/>
            <person name="Chia N."/>
        </authorList>
    </citation>
    <scope>NUCLEOTIDE SEQUENCE [LARGE SCALE GENOMIC DNA]</scope>
    <source>
        <strain evidence="2">CIM:MAG 903</strain>
    </source>
</reference>
<dbReference type="PROSITE" id="PS51257">
    <property type="entry name" value="PROKAR_LIPOPROTEIN"/>
    <property type="match status" value="1"/>
</dbReference>
<gene>
    <name evidence="2" type="ORF">DBY38_05035</name>
    <name evidence="3" type="ORF">SAMN04487885_11119</name>
</gene>
<dbReference type="GeneID" id="90546306"/>
<accession>A0A1I2LPV3</accession>
<dbReference type="EMBL" id="FOOE01000011">
    <property type="protein sequence ID" value="SFF80608.1"/>
    <property type="molecule type" value="Genomic_DNA"/>
</dbReference>
<proteinExistence type="predicted"/>
<organism evidence="3 4">
    <name type="scientific">Clostridium cadaveris</name>
    <dbReference type="NCBI Taxonomy" id="1529"/>
    <lineage>
        <taxon>Bacteria</taxon>
        <taxon>Bacillati</taxon>
        <taxon>Bacillota</taxon>
        <taxon>Clostridia</taxon>
        <taxon>Eubacteriales</taxon>
        <taxon>Clostridiaceae</taxon>
        <taxon>Clostridium</taxon>
    </lineage>
</organism>
<feature type="domain" description="YhfM-like" evidence="1">
    <location>
        <begin position="44"/>
        <end position="147"/>
    </location>
</feature>
<keyword evidence="4" id="KW-1185">Reference proteome</keyword>